<dbReference type="Gene3D" id="3.60.10.10">
    <property type="entry name" value="Endonuclease/exonuclease/phosphatase"/>
    <property type="match status" value="1"/>
</dbReference>
<dbReference type="SUPFAM" id="SSF56219">
    <property type="entry name" value="DNase I-like"/>
    <property type="match status" value="1"/>
</dbReference>
<dbReference type="InterPro" id="IPR036691">
    <property type="entry name" value="Endo/exonu/phosph_ase_sf"/>
</dbReference>
<protein>
    <recommendedName>
        <fullName evidence="1">Endonuclease/exonuclease/phosphatase domain-containing protein</fullName>
    </recommendedName>
</protein>
<dbReference type="Pfam" id="PF14529">
    <property type="entry name" value="Exo_endo_phos_2"/>
    <property type="match status" value="1"/>
</dbReference>
<dbReference type="OrthoDB" id="6437038at2759"/>
<dbReference type="PANTHER" id="PTHR33273">
    <property type="entry name" value="DOMAIN-CONTAINING PROTEIN, PUTATIVE-RELATED"/>
    <property type="match status" value="1"/>
</dbReference>
<accession>A0A4Y2B914</accession>
<dbReference type="AlphaFoldDB" id="A0A4Y2B914"/>
<keyword evidence="3" id="KW-1185">Reference proteome</keyword>
<gene>
    <name evidence="2" type="ORF">AVEN_192070_1</name>
</gene>
<evidence type="ECO:0000259" key="1">
    <source>
        <dbReference type="Pfam" id="PF14529"/>
    </source>
</evidence>
<dbReference type="GO" id="GO:0003824">
    <property type="term" value="F:catalytic activity"/>
    <property type="evidence" value="ECO:0007669"/>
    <property type="project" value="InterPro"/>
</dbReference>
<proteinExistence type="predicted"/>
<evidence type="ECO:0000313" key="2">
    <source>
        <dbReference type="EMBL" id="GBL87899.1"/>
    </source>
</evidence>
<reference evidence="2 3" key="1">
    <citation type="journal article" date="2019" name="Sci. Rep.">
        <title>Orb-weaving spider Araneus ventricosus genome elucidates the spidroin gene catalogue.</title>
        <authorList>
            <person name="Kono N."/>
            <person name="Nakamura H."/>
            <person name="Ohtoshi R."/>
            <person name="Moran D.A.P."/>
            <person name="Shinohara A."/>
            <person name="Yoshida Y."/>
            <person name="Fujiwara M."/>
            <person name="Mori M."/>
            <person name="Tomita M."/>
            <person name="Arakawa K."/>
        </authorList>
    </citation>
    <scope>NUCLEOTIDE SEQUENCE [LARGE SCALE GENOMIC DNA]</scope>
</reference>
<dbReference type="EMBL" id="BGPR01000056">
    <property type="protein sequence ID" value="GBL87899.1"/>
    <property type="molecule type" value="Genomic_DNA"/>
</dbReference>
<evidence type="ECO:0000313" key="3">
    <source>
        <dbReference type="Proteomes" id="UP000499080"/>
    </source>
</evidence>
<feature type="domain" description="Endonuclease/exonuclease/phosphatase" evidence="1">
    <location>
        <begin position="146"/>
        <end position="264"/>
    </location>
</feature>
<dbReference type="InterPro" id="IPR005135">
    <property type="entry name" value="Endo/exonuclease/phosphatase"/>
</dbReference>
<comment type="caution">
    <text evidence="2">The sequence shown here is derived from an EMBL/GenBank/DDBJ whole genome shotgun (WGS) entry which is preliminary data.</text>
</comment>
<name>A0A4Y2B914_ARAVE</name>
<dbReference type="PANTHER" id="PTHR33273:SF4">
    <property type="entry name" value="ENDONUCLEASE_EXONUCLEASE_PHOSPHATASE DOMAIN-CONTAINING PROTEIN"/>
    <property type="match status" value="1"/>
</dbReference>
<dbReference type="Proteomes" id="UP000499080">
    <property type="component" value="Unassembled WGS sequence"/>
</dbReference>
<sequence length="302" mass="33498">MDSTDNFLFQYQSRSLPPSQILSHSQNQNLNIPQFSFLNSTNSPWFCSSFSPDPLIILQINLDKSKVDTANLPKEAKTHKIDLILLQEPHSKDGKILGIPKSWNQWLSANGKAGIISFTSASTPIFLGTKENAVAIKTQTSIGPLSIISGYSSPYSDIQGTIQDISHFITSLTQESVLIGADMNAHSTLWGYPNDSPRGNAMCVEDFISSTNLHLLNVKDAGPTFQQHNAKGWPDLTLSIGQHLSNTASWEVLEDVSFSDHNFIKIQLNITTQSHSYTWFKTAYGGHNKFIQNFKPKVNSIQ</sequence>
<organism evidence="2 3">
    <name type="scientific">Araneus ventricosus</name>
    <name type="common">Orbweaver spider</name>
    <name type="synonym">Epeira ventricosa</name>
    <dbReference type="NCBI Taxonomy" id="182803"/>
    <lineage>
        <taxon>Eukaryota</taxon>
        <taxon>Metazoa</taxon>
        <taxon>Ecdysozoa</taxon>
        <taxon>Arthropoda</taxon>
        <taxon>Chelicerata</taxon>
        <taxon>Arachnida</taxon>
        <taxon>Araneae</taxon>
        <taxon>Araneomorphae</taxon>
        <taxon>Entelegynae</taxon>
        <taxon>Araneoidea</taxon>
        <taxon>Araneidae</taxon>
        <taxon>Araneus</taxon>
    </lineage>
</organism>